<dbReference type="Pfam" id="PF05118">
    <property type="entry name" value="Asp_Arg_Hydrox"/>
    <property type="match status" value="1"/>
</dbReference>
<gene>
    <name evidence="3" type="ORF">GCM10022223_16350</name>
</gene>
<dbReference type="Gene3D" id="2.60.120.330">
    <property type="entry name" value="B-lactam Antibiotic, Isopenicillin N Synthase, Chain"/>
    <property type="match status" value="1"/>
</dbReference>
<feature type="compositionally biased region" description="Basic and acidic residues" evidence="1">
    <location>
        <begin position="1"/>
        <end position="10"/>
    </location>
</feature>
<dbReference type="RefSeq" id="WP_345718623.1">
    <property type="nucleotide sequence ID" value="NZ_BAAAZO010000002.1"/>
</dbReference>
<organism evidence="3 4">
    <name type="scientific">Kineosporia mesophila</name>
    <dbReference type="NCBI Taxonomy" id="566012"/>
    <lineage>
        <taxon>Bacteria</taxon>
        <taxon>Bacillati</taxon>
        <taxon>Actinomycetota</taxon>
        <taxon>Actinomycetes</taxon>
        <taxon>Kineosporiales</taxon>
        <taxon>Kineosporiaceae</taxon>
        <taxon>Kineosporia</taxon>
    </lineage>
</organism>
<dbReference type="EMBL" id="BAAAZO010000002">
    <property type="protein sequence ID" value="GAA3601370.1"/>
    <property type="molecule type" value="Genomic_DNA"/>
</dbReference>
<name>A0ABP6Z9G1_9ACTN</name>
<feature type="domain" description="Aspartyl/asparaginy/proline hydroxylase" evidence="2">
    <location>
        <begin position="3"/>
        <end position="168"/>
    </location>
</feature>
<dbReference type="Proteomes" id="UP001501074">
    <property type="component" value="Unassembled WGS sequence"/>
</dbReference>
<dbReference type="InterPro" id="IPR007803">
    <property type="entry name" value="Asp/Arg/Pro-Hydrxlase"/>
</dbReference>
<keyword evidence="4" id="KW-1185">Reference proteome</keyword>
<evidence type="ECO:0000313" key="4">
    <source>
        <dbReference type="Proteomes" id="UP001501074"/>
    </source>
</evidence>
<evidence type="ECO:0000313" key="3">
    <source>
        <dbReference type="EMBL" id="GAA3601370.1"/>
    </source>
</evidence>
<proteinExistence type="predicted"/>
<protein>
    <recommendedName>
        <fullName evidence="2">Aspartyl/asparaginy/proline hydroxylase domain-containing protein</fullName>
    </recommendedName>
</protein>
<feature type="region of interest" description="Disordered" evidence="1">
    <location>
        <begin position="1"/>
        <end position="61"/>
    </location>
</feature>
<dbReference type="SUPFAM" id="SSF51197">
    <property type="entry name" value="Clavaminate synthase-like"/>
    <property type="match status" value="1"/>
</dbReference>
<comment type="caution">
    <text evidence="3">The sequence shown here is derived from an EMBL/GenBank/DDBJ whole genome shotgun (WGS) entry which is preliminary data.</text>
</comment>
<accession>A0ABP6Z9G1</accession>
<evidence type="ECO:0000256" key="1">
    <source>
        <dbReference type="SAM" id="MobiDB-lite"/>
    </source>
</evidence>
<sequence length="307" mass="34142">MSKLREDADRLGASPFRAQRTYDENLRPSEETELDWKVVSLRSPGGDPERTDPGGPGVEDYADTPWCDKAPYLASLFRRLPTQVRTARLMALGPGAEVDEHRDFPSGLQAGWVRLHVPILTNPGAVLTLDGQQERWQPGSLWYGDFSRPHSVRNAGDTRRVHLVIDCYVSHELLQLFPASFTDTVDWTEVLFDRPVVPLGPAAAERVNIDFDLPDAFLWGEREDLATPGTPSRAARLRLEDGDLIMRADGKPVGRLVHLGEGDFRLAGWTTERSIHLDLARGPGSITFLMREGSSIDTTSRPTRPGV</sequence>
<feature type="compositionally biased region" description="Basic and acidic residues" evidence="1">
    <location>
        <begin position="20"/>
        <end position="36"/>
    </location>
</feature>
<dbReference type="InterPro" id="IPR027443">
    <property type="entry name" value="IPNS-like_sf"/>
</dbReference>
<reference evidence="4" key="1">
    <citation type="journal article" date="2019" name="Int. J. Syst. Evol. Microbiol.">
        <title>The Global Catalogue of Microorganisms (GCM) 10K type strain sequencing project: providing services to taxonomists for standard genome sequencing and annotation.</title>
        <authorList>
            <consortium name="The Broad Institute Genomics Platform"/>
            <consortium name="The Broad Institute Genome Sequencing Center for Infectious Disease"/>
            <person name="Wu L."/>
            <person name="Ma J."/>
        </authorList>
    </citation>
    <scope>NUCLEOTIDE SEQUENCE [LARGE SCALE GENOMIC DNA]</scope>
    <source>
        <strain evidence="4">JCM 16902</strain>
    </source>
</reference>
<evidence type="ECO:0000259" key="2">
    <source>
        <dbReference type="Pfam" id="PF05118"/>
    </source>
</evidence>